<dbReference type="Gene3D" id="2.40.50.100">
    <property type="match status" value="1"/>
</dbReference>
<dbReference type="Gene3D" id="2.40.30.170">
    <property type="match status" value="1"/>
</dbReference>
<dbReference type="PANTHER" id="PTHR30469:SF15">
    <property type="entry name" value="HLYD FAMILY OF SECRETION PROTEINS"/>
    <property type="match status" value="1"/>
</dbReference>
<dbReference type="SUPFAM" id="SSF111369">
    <property type="entry name" value="HlyD-like secretion proteins"/>
    <property type="match status" value="1"/>
</dbReference>
<proteinExistence type="inferred from homology"/>
<dbReference type="InterPro" id="IPR006143">
    <property type="entry name" value="RND_pump_MFP"/>
</dbReference>
<dbReference type="Gene3D" id="2.40.420.20">
    <property type="match status" value="1"/>
</dbReference>
<gene>
    <name evidence="2" type="ORF">N47_H25300</name>
</gene>
<dbReference type="EMBL" id="FR695866">
    <property type="protein sequence ID" value="CBX27708.1"/>
    <property type="molecule type" value="Genomic_DNA"/>
</dbReference>
<dbReference type="PANTHER" id="PTHR30469">
    <property type="entry name" value="MULTIDRUG RESISTANCE PROTEIN MDTA"/>
    <property type="match status" value="1"/>
</dbReference>
<organism evidence="2">
    <name type="scientific">uncultured Desulfobacterium sp</name>
    <dbReference type="NCBI Taxonomy" id="201089"/>
    <lineage>
        <taxon>Bacteria</taxon>
        <taxon>Pseudomonadati</taxon>
        <taxon>Thermodesulfobacteriota</taxon>
        <taxon>Desulfobacteria</taxon>
        <taxon>Desulfobacterales</taxon>
        <taxon>Desulfobacteriaceae</taxon>
        <taxon>Desulfobacterium</taxon>
        <taxon>environmental samples</taxon>
    </lineage>
</organism>
<reference evidence="2" key="1">
    <citation type="journal article" date="2011" name="Environ. Microbiol.">
        <title>Genomic insights into the metabolic potential of the polycyclic aromatic hydrocarbon degrading sulfate-reducing Deltaproteobacterium N47.</title>
        <authorList>
            <person name="Bergmann F."/>
            <person name="Selesi D."/>
            <person name="Weinmaier T."/>
            <person name="Tischler P."/>
            <person name="Rattei T."/>
            <person name="Meckenstock R.U."/>
        </authorList>
    </citation>
    <scope>NUCLEOTIDE SEQUENCE</scope>
</reference>
<dbReference type="NCBIfam" id="TIGR01730">
    <property type="entry name" value="RND_mfp"/>
    <property type="match status" value="1"/>
</dbReference>
<sequence length="341" mass="37077">MVFKHPSDSVTGQPPVTSIKEETPVAHVKTELLKNGTIDEIILAYGNVIPAPGAQTTISVPFESRIIRLMVNEGQEVSQNDPLLELGPSPDTHMKLKQAQGTYNAANQALKNMERKFQLRLATNDQLLQTQQILEQARLTIDSMKSQDIGGQKELKAEVDGLVSKVSVNEGALVPAGAPLLQLVPRNRLEMRLGVELEDIDNIHEGMPVDLSRAPKQTGIVSGKVRKVSQSVNSSTHLVDVFISIPPGSAFLLGQYVSGRIVVGSVKGLIVPRNAVLPEGDHFVLFVVRSGRAVKKDVRLLAENSREAVIKEDSLRPGDEVVTVGNYELKDNMSIVGEPIK</sequence>
<dbReference type="GO" id="GO:1990281">
    <property type="term" value="C:efflux pump complex"/>
    <property type="evidence" value="ECO:0007669"/>
    <property type="project" value="TreeGrafter"/>
</dbReference>
<accession>E1YAW4</accession>
<protein>
    <submittedName>
        <fullName evidence="2">Uncharacterized protein</fullName>
    </submittedName>
</protein>
<evidence type="ECO:0000256" key="1">
    <source>
        <dbReference type="ARBA" id="ARBA00009477"/>
    </source>
</evidence>
<comment type="similarity">
    <text evidence="1">Belongs to the membrane fusion protein (MFP) (TC 8.A.1) family.</text>
</comment>
<dbReference type="AlphaFoldDB" id="E1YAW4"/>
<evidence type="ECO:0000313" key="2">
    <source>
        <dbReference type="EMBL" id="CBX27708.1"/>
    </source>
</evidence>
<name>E1YAW4_9BACT</name>
<dbReference type="GO" id="GO:0015562">
    <property type="term" value="F:efflux transmembrane transporter activity"/>
    <property type="evidence" value="ECO:0007669"/>
    <property type="project" value="TreeGrafter"/>
</dbReference>